<sequence>MKSSFIFSAFILASANSTAFGASPLWDGDATATQQHYLFTNNDDTGLSPDSASNPYGTAMVDVFHPNPFASHWQDPGVDSDYSGPPSTADGTWGIGPDGEISASVPFTNESIGTGETFVVEFYISTICYIDDLAAFPYLEIVDYSVIGLSESTTHVEDDDSLAGGDWNERVWTGRIEGVTTDILTFKLATPDSDGSSPRFDYFVDDLEIFTNFTVVPEPSSFFLLAGSGMILFLRRLR</sequence>
<proteinExistence type="predicted"/>
<name>A0A934RJG4_9BACT</name>
<dbReference type="RefSeq" id="WP_200389978.1">
    <property type="nucleotide sequence ID" value="NZ_JAENIO010000001.1"/>
</dbReference>
<feature type="chain" id="PRO_5037941382" evidence="1">
    <location>
        <begin position="20"/>
        <end position="238"/>
    </location>
</feature>
<gene>
    <name evidence="3" type="ORF">JIN78_00610</name>
</gene>
<keyword evidence="1" id="KW-0732">Signal</keyword>
<dbReference type="NCBIfam" id="TIGR02595">
    <property type="entry name" value="PEP_CTERM"/>
    <property type="match status" value="1"/>
</dbReference>
<evidence type="ECO:0000256" key="1">
    <source>
        <dbReference type="SAM" id="SignalP"/>
    </source>
</evidence>
<dbReference type="AlphaFoldDB" id="A0A934RJG4"/>
<dbReference type="EMBL" id="JAENIO010000001">
    <property type="protein sequence ID" value="MBK1832544.1"/>
    <property type="molecule type" value="Genomic_DNA"/>
</dbReference>
<reference evidence="3" key="1">
    <citation type="submission" date="2021-01" db="EMBL/GenBank/DDBJ databases">
        <title>Modified the classification status of verrucomicrobia.</title>
        <authorList>
            <person name="Feng X."/>
        </authorList>
    </citation>
    <scope>NUCLEOTIDE SEQUENCE</scope>
    <source>
        <strain evidence="3">KCTC 12986</strain>
    </source>
</reference>
<protein>
    <submittedName>
        <fullName evidence="3">PEP-CTERM sorting domain-containing protein</fullName>
    </submittedName>
</protein>
<accession>A0A934RJG4</accession>
<feature type="signal peptide" evidence="1">
    <location>
        <begin position="1"/>
        <end position="19"/>
    </location>
</feature>
<evidence type="ECO:0000259" key="2">
    <source>
        <dbReference type="Pfam" id="PF07589"/>
    </source>
</evidence>
<dbReference type="Proteomes" id="UP000604083">
    <property type="component" value="Unassembled WGS sequence"/>
</dbReference>
<feature type="domain" description="Ice-binding protein C-terminal" evidence="2">
    <location>
        <begin position="216"/>
        <end position="238"/>
    </location>
</feature>
<evidence type="ECO:0000313" key="3">
    <source>
        <dbReference type="EMBL" id="MBK1832544.1"/>
    </source>
</evidence>
<dbReference type="Pfam" id="PF07589">
    <property type="entry name" value="PEP-CTERM"/>
    <property type="match status" value="1"/>
</dbReference>
<keyword evidence="4" id="KW-1185">Reference proteome</keyword>
<comment type="caution">
    <text evidence="3">The sequence shown here is derived from an EMBL/GenBank/DDBJ whole genome shotgun (WGS) entry which is preliminary data.</text>
</comment>
<evidence type="ECO:0000313" key="4">
    <source>
        <dbReference type="Proteomes" id="UP000604083"/>
    </source>
</evidence>
<organism evidence="3 4">
    <name type="scientific">Roseibacillus ishigakijimensis</name>
    <dbReference type="NCBI Taxonomy" id="454146"/>
    <lineage>
        <taxon>Bacteria</taxon>
        <taxon>Pseudomonadati</taxon>
        <taxon>Verrucomicrobiota</taxon>
        <taxon>Verrucomicrobiia</taxon>
        <taxon>Verrucomicrobiales</taxon>
        <taxon>Verrucomicrobiaceae</taxon>
        <taxon>Roseibacillus</taxon>
    </lineage>
</organism>
<dbReference type="InterPro" id="IPR013424">
    <property type="entry name" value="Ice-binding_C"/>
</dbReference>